<dbReference type="AlphaFoldDB" id="A0A1M4TGP4"/>
<dbReference type="PANTHER" id="PTHR30535">
    <property type="entry name" value="VITAMIN B12-BINDING PROTEIN"/>
    <property type="match status" value="1"/>
</dbReference>
<dbReference type="Pfam" id="PF01497">
    <property type="entry name" value="Peripla_BP_2"/>
    <property type="match status" value="1"/>
</dbReference>
<sequence>MNRCAVFILMLGMSVFAGLAQAKMTIIDDVLGRKVEVDLPAQRVILGFYAEDYIAIGTESALDNVVGISRDTWEGWRPASWNLYTNYRPSLKEIPDVGEVEAQTFSIEKVISLKPSVILLADWQYQGLGTDVERLESAGIPIVVIDYNAQTLERHVKSTQIIGALTGQEKRAQEIADDYQHTIESTLQRIKTAKLPKPRTYVEFGNKGPSQYSFTYGKNMWGAVINMLGGDNIATPFVEWWGTMNPEQVLASRPDVVFLAGTESGMTGNAIAMGQGVDRKLAEARLAGYKKRTGWEQMPAVKNGRVYGIYQGASRTILDASMVQFMAKSMYPSLFEDINPEQEYLDFYKKYLPVVPTGTFTAQITE</sequence>
<name>A0A1M4TGP4_9GAMM</name>
<dbReference type="RefSeq" id="WP_072837935.1">
    <property type="nucleotide sequence ID" value="NZ_FQVF01000002.1"/>
</dbReference>
<dbReference type="Gene3D" id="3.40.50.1980">
    <property type="entry name" value="Nitrogenase molybdenum iron protein domain"/>
    <property type="match status" value="2"/>
</dbReference>
<dbReference type="InterPro" id="IPR050902">
    <property type="entry name" value="ABC_Transporter_SBP"/>
</dbReference>
<dbReference type="EMBL" id="FQVF01000002">
    <property type="protein sequence ID" value="SHE43682.1"/>
    <property type="molecule type" value="Genomic_DNA"/>
</dbReference>
<keyword evidence="1" id="KW-0732">Signal</keyword>
<feature type="chain" id="PRO_5012815754" evidence="1">
    <location>
        <begin position="23"/>
        <end position="366"/>
    </location>
</feature>
<evidence type="ECO:0000313" key="4">
    <source>
        <dbReference type="Proteomes" id="UP000184517"/>
    </source>
</evidence>
<evidence type="ECO:0000313" key="3">
    <source>
        <dbReference type="EMBL" id="SHE43682.1"/>
    </source>
</evidence>
<proteinExistence type="predicted"/>
<dbReference type="PANTHER" id="PTHR30535:SF34">
    <property type="entry name" value="MOLYBDATE-BINDING PROTEIN MOLA"/>
    <property type="match status" value="1"/>
</dbReference>
<dbReference type="Proteomes" id="UP000184517">
    <property type="component" value="Unassembled WGS sequence"/>
</dbReference>
<feature type="signal peptide" evidence="1">
    <location>
        <begin position="1"/>
        <end position="22"/>
    </location>
</feature>
<reference evidence="4" key="1">
    <citation type="submission" date="2016-11" db="EMBL/GenBank/DDBJ databases">
        <authorList>
            <person name="Varghese N."/>
            <person name="Submissions S."/>
        </authorList>
    </citation>
    <scope>NUCLEOTIDE SEQUENCE [LARGE SCALE GENOMIC DNA]</scope>
    <source>
        <strain evidence="4">DSM 16579</strain>
    </source>
</reference>
<dbReference type="InterPro" id="IPR002491">
    <property type="entry name" value="ABC_transptr_periplasmic_BD"/>
</dbReference>
<organism evidence="3 4">
    <name type="scientific">Marinomonas polaris DSM 16579</name>
    <dbReference type="NCBI Taxonomy" id="1122206"/>
    <lineage>
        <taxon>Bacteria</taxon>
        <taxon>Pseudomonadati</taxon>
        <taxon>Pseudomonadota</taxon>
        <taxon>Gammaproteobacteria</taxon>
        <taxon>Oceanospirillales</taxon>
        <taxon>Oceanospirillaceae</taxon>
        <taxon>Marinomonas</taxon>
    </lineage>
</organism>
<evidence type="ECO:0000259" key="2">
    <source>
        <dbReference type="PROSITE" id="PS50983"/>
    </source>
</evidence>
<dbReference type="PROSITE" id="PS50983">
    <property type="entry name" value="FE_B12_PBP"/>
    <property type="match status" value="1"/>
</dbReference>
<dbReference type="SUPFAM" id="SSF53807">
    <property type="entry name" value="Helical backbone' metal receptor"/>
    <property type="match status" value="1"/>
</dbReference>
<feature type="domain" description="Fe/B12 periplasmic-binding" evidence="2">
    <location>
        <begin position="33"/>
        <end position="338"/>
    </location>
</feature>
<accession>A0A1M4TGP4</accession>
<keyword evidence="4" id="KW-1185">Reference proteome</keyword>
<dbReference type="STRING" id="1122206.SAMN02745753_00287"/>
<dbReference type="OrthoDB" id="9775594at2"/>
<protein>
    <submittedName>
        <fullName evidence="3">ABC-type Fe3+-hydroxamate transport system, substrate-binding protein</fullName>
    </submittedName>
</protein>
<gene>
    <name evidence="3" type="ORF">SAMN02745753_00287</name>
</gene>
<evidence type="ECO:0000256" key="1">
    <source>
        <dbReference type="SAM" id="SignalP"/>
    </source>
</evidence>